<sequence length="323" mass="36150">MSTKFRSPKNMELTLFFFLTSVLATSQAAATPHQIHLLRPQSGASGHHVPGISCLSWRLAVETDNIRDWDVVPEACENYVGHYMLGHQYRKDCNAVGYSALQYAKSLKLAGDGKDIWVFDIDETALSNLPYYARPENGFGANEYNATSFNEWIEEGIAPPVPAVLKLYQKLLPLGFKIVFISGTSEKYRKIKISNLKLAGYHTWEKLILKPGITLYPPSVIVAFTASEIWKLVIVNAAGCHQLPQPPETVLLCQIMIKLRVCVHRATLESGSTALVYKSAKRKELVEAGYRILGNIGDQWSDLFGTYVGNRTFKVPDPMYYIS</sequence>
<proteinExistence type="predicted"/>
<accession>A0ACC0MVA5</accession>
<protein>
    <submittedName>
        <fullName evidence="1">Uncharacterized protein</fullName>
    </submittedName>
</protein>
<keyword evidence="2" id="KW-1185">Reference proteome</keyword>
<gene>
    <name evidence="1" type="ORF">RHMOL_Rhmol08G0303800</name>
</gene>
<reference evidence="1" key="1">
    <citation type="submission" date="2022-02" db="EMBL/GenBank/DDBJ databases">
        <title>Plant Genome Project.</title>
        <authorList>
            <person name="Zhang R.-G."/>
        </authorList>
    </citation>
    <scope>NUCLEOTIDE SEQUENCE</scope>
    <source>
        <strain evidence="1">AT1</strain>
    </source>
</reference>
<evidence type="ECO:0000313" key="1">
    <source>
        <dbReference type="EMBL" id="KAI8544521.1"/>
    </source>
</evidence>
<comment type="caution">
    <text evidence="1">The sequence shown here is derived from an EMBL/GenBank/DDBJ whole genome shotgun (WGS) entry which is preliminary data.</text>
</comment>
<evidence type="ECO:0000313" key="2">
    <source>
        <dbReference type="Proteomes" id="UP001062846"/>
    </source>
</evidence>
<dbReference type="EMBL" id="CM046395">
    <property type="protein sequence ID" value="KAI8544521.1"/>
    <property type="molecule type" value="Genomic_DNA"/>
</dbReference>
<name>A0ACC0MVA5_RHOML</name>
<dbReference type="Proteomes" id="UP001062846">
    <property type="component" value="Chromosome 8"/>
</dbReference>
<organism evidence="1 2">
    <name type="scientific">Rhododendron molle</name>
    <name type="common">Chinese azalea</name>
    <name type="synonym">Azalea mollis</name>
    <dbReference type="NCBI Taxonomy" id="49168"/>
    <lineage>
        <taxon>Eukaryota</taxon>
        <taxon>Viridiplantae</taxon>
        <taxon>Streptophyta</taxon>
        <taxon>Embryophyta</taxon>
        <taxon>Tracheophyta</taxon>
        <taxon>Spermatophyta</taxon>
        <taxon>Magnoliopsida</taxon>
        <taxon>eudicotyledons</taxon>
        <taxon>Gunneridae</taxon>
        <taxon>Pentapetalae</taxon>
        <taxon>asterids</taxon>
        <taxon>Ericales</taxon>
        <taxon>Ericaceae</taxon>
        <taxon>Ericoideae</taxon>
        <taxon>Rhodoreae</taxon>
        <taxon>Rhododendron</taxon>
    </lineage>
</organism>